<dbReference type="InterPro" id="IPR050360">
    <property type="entry name" value="MFS_Sugar_Transporters"/>
</dbReference>
<proteinExistence type="inferred from homology"/>
<dbReference type="GO" id="GO:0016020">
    <property type="term" value="C:membrane"/>
    <property type="evidence" value="ECO:0007669"/>
    <property type="project" value="UniProtKB-SubCell"/>
</dbReference>
<organism evidence="10 11">
    <name type="scientific">Citrus x changshan-huyou</name>
    <dbReference type="NCBI Taxonomy" id="2935761"/>
    <lineage>
        <taxon>Eukaryota</taxon>
        <taxon>Viridiplantae</taxon>
        <taxon>Streptophyta</taxon>
        <taxon>Embryophyta</taxon>
        <taxon>Tracheophyta</taxon>
        <taxon>Spermatophyta</taxon>
        <taxon>Magnoliopsida</taxon>
        <taxon>eudicotyledons</taxon>
        <taxon>Gunneridae</taxon>
        <taxon>Pentapetalae</taxon>
        <taxon>rosids</taxon>
        <taxon>malvids</taxon>
        <taxon>Sapindales</taxon>
        <taxon>Rutaceae</taxon>
        <taxon>Aurantioideae</taxon>
        <taxon>Citrus</taxon>
    </lineage>
</organism>
<dbReference type="SUPFAM" id="SSF103473">
    <property type="entry name" value="MFS general substrate transporter"/>
    <property type="match status" value="1"/>
</dbReference>
<gene>
    <name evidence="10" type="ORF">WN944_005242</name>
</gene>
<keyword evidence="11" id="KW-1185">Reference proteome</keyword>
<dbReference type="InterPro" id="IPR005829">
    <property type="entry name" value="Sugar_transporter_CS"/>
</dbReference>
<feature type="transmembrane region" description="Helical" evidence="8">
    <location>
        <begin position="445"/>
        <end position="464"/>
    </location>
</feature>
<dbReference type="InterPro" id="IPR003663">
    <property type="entry name" value="Sugar/inositol_transpt"/>
</dbReference>
<evidence type="ECO:0000256" key="4">
    <source>
        <dbReference type="ARBA" id="ARBA00022692"/>
    </source>
</evidence>
<feature type="transmembrane region" description="Helical" evidence="8">
    <location>
        <begin position="236"/>
        <end position="257"/>
    </location>
</feature>
<dbReference type="InterPro" id="IPR005828">
    <property type="entry name" value="MFS_sugar_transport-like"/>
</dbReference>
<dbReference type="PANTHER" id="PTHR48022">
    <property type="entry name" value="PLASTIDIC GLUCOSE TRANSPORTER 4"/>
    <property type="match status" value="1"/>
</dbReference>
<dbReference type="InterPro" id="IPR036259">
    <property type="entry name" value="MFS_trans_sf"/>
</dbReference>
<evidence type="ECO:0000256" key="3">
    <source>
        <dbReference type="ARBA" id="ARBA00022448"/>
    </source>
</evidence>
<feature type="transmembrane region" description="Helical" evidence="8">
    <location>
        <begin position="512"/>
        <end position="532"/>
    </location>
</feature>
<evidence type="ECO:0000256" key="1">
    <source>
        <dbReference type="ARBA" id="ARBA00004141"/>
    </source>
</evidence>
<dbReference type="AlphaFoldDB" id="A0AAP0QIN0"/>
<dbReference type="CDD" id="cd17315">
    <property type="entry name" value="MFS_GLUT_like"/>
    <property type="match status" value="1"/>
</dbReference>
<evidence type="ECO:0000256" key="5">
    <source>
        <dbReference type="ARBA" id="ARBA00022989"/>
    </source>
</evidence>
<feature type="domain" description="Major facilitator superfamily (MFS) profile" evidence="9">
    <location>
        <begin position="143"/>
        <end position="566"/>
    </location>
</feature>
<comment type="subcellular location">
    <subcellularLocation>
        <location evidence="1">Membrane</location>
        <topology evidence="1">Multi-pass membrane protein</topology>
    </subcellularLocation>
</comment>
<evidence type="ECO:0000259" key="9">
    <source>
        <dbReference type="PROSITE" id="PS50850"/>
    </source>
</evidence>
<dbReference type="PANTHER" id="PTHR48022:SF2">
    <property type="entry name" value="PLASTIDIC GLUCOSE TRANSPORTER 4"/>
    <property type="match status" value="1"/>
</dbReference>
<dbReference type="Proteomes" id="UP001428341">
    <property type="component" value="Unassembled WGS sequence"/>
</dbReference>
<evidence type="ECO:0000256" key="8">
    <source>
        <dbReference type="SAM" id="Phobius"/>
    </source>
</evidence>
<feature type="transmembrane region" description="Helical" evidence="8">
    <location>
        <begin position="296"/>
        <end position="318"/>
    </location>
</feature>
<feature type="transmembrane region" description="Helical" evidence="8">
    <location>
        <begin position="179"/>
        <end position="200"/>
    </location>
</feature>
<dbReference type="GO" id="GO:0005351">
    <property type="term" value="F:carbohydrate:proton symporter activity"/>
    <property type="evidence" value="ECO:0007669"/>
    <property type="project" value="TreeGrafter"/>
</dbReference>
<feature type="transmembrane region" description="Helical" evidence="8">
    <location>
        <begin position="538"/>
        <end position="560"/>
    </location>
</feature>
<protein>
    <recommendedName>
        <fullName evidence="9">Major facilitator superfamily (MFS) profile domain-containing protein</fullName>
    </recommendedName>
</protein>
<feature type="transmembrane region" description="Helical" evidence="8">
    <location>
        <begin position="269"/>
        <end position="290"/>
    </location>
</feature>
<keyword evidence="6 8" id="KW-0472">Membrane</keyword>
<name>A0AAP0QIN0_9ROSI</name>
<evidence type="ECO:0000256" key="7">
    <source>
        <dbReference type="RuleBase" id="RU003346"/>
    </source>
</evidence>
<evidence type="ECO:0000256" key="2">
    <source>
        <dbReference type="ARBA" id="ARBA00010992"/>
    </source>
</evidence>
<dbReference type="FunFam" id="1.20.1250.20:FF:000152">
    <property type="entry name" value="Plastidic glucose transporter 4"/>
    <property type="match status" value="1"/>
</dbReference>
<dbReference type="Pfam" id="PF00083">
    <property type="entry name" value="Sugar_tr"/>
    <property type="match status" value="1"/>
</dbReference>
<dbReference type="PRINTS" id="PR00171">
    <property type="entry name" value="SUGRTRNSPORT"/>
</dbReference>
<comment type="similarity">
    <text evidence="2 7">Belongs to the major facilitator superfamily. Sugar transporter (TC 2.A.1.1) family.</text>
</comment>
<comment type="caution">
    <text evidence="10">The sequence shown here is derived from an EMBL/GenBank/DDBJ whole genome shotgun (WGS) entry which is preliminary data.</text>
</comment>
<reference evidence="10 11" key="1">
    <citation type="submission" date="2024-05" db="EMBL/GenBank/DDBJ databases">
        <title>Haplotype-resolved chromosome-level genome assembly of Huyou (Citrus changshanensis).</title>
        <authorList>
            <person name="Miao C."/>
            <person name="Chen W."/>
            <person name="Wu Y."/>
            <person name="Wang L."/>
            <person name="Zhao S."/>
            <person name="Grierson D."/>
            <person name="Xu C."/>
            <person name="Chen K."/>
        </authorList>
    </citation>
    <scope>NUCLEOTIDE SEQUENCE [LARGE SCALE GENOMIC DNA]</scope>
    <source>
        <strain evidence="10">01-14</strain>
        <tissue evidence="10">Leaf</tissue>
    </source>
</reference>
<evidence type="ECO:0000313" key="10">
    <source>
        <dbReference type="EMBL" id="KAK9194535.1"/>
    </source>
</evidence>
<feature type="transmembrane region" description="Helical" evidence="8">
    <location>
        <begin position="476"/>
        <end position="500"/>
    </location>
</feature>
<dbReference type="NCBIfam" id="TIGR00879">
    <property type="entry name" value="SP"/>
    <property type="match status" value="1"/>
</dbReference>
<dbReference type="EMBL" id="JBCGBO010000006">
    <property type="protein sequence ID" value="KAK9194535.1"/>
    <property type="molecule type" value="Genomic_DNA"/>
</dbReference>
<keyword evidence="4 8" id="KW-0812">Transmembrane</keyword>
<keyword evidence="3 7" id="KW-0813">Transport</keyword>
<evidence type="ECO:0000313" key="11">
    <source>
        <dbReference type="Proteomes" id="UP001428341"/>
    </source>
</evidence>
<evidence type="ECO:0000256" key="6">
    <source>
        <dbReference type="ARBA" id="ARBA00023136"/>
    </source>
</evidence>
<dbReference type="InterPro" id="IPR020846">
    <property type="entry name" value="MFS_dom"/>
</dbReference>
<feature type="transmembrane region" description="Helical" evidence="8">
    <location>
        <begin position="139"/>
        <end position="159"/>
    </location>
</feature>
<keyword evidence="5 8" id="KW-1133">Transmembrane helix</keyword>
<sequence>MAWVWKLTEVELLFFNVTRRPCRLLSSDRPRIDKNSATMQASTYAIKASVCFDARNRRRACVLAAGFANTRSVALNCNFTSNNRICMRDMGMKLTRATQGVETLFRSTVKPRSVKAQASAGDIEEATPFKPQAKKSSGVVLPFVGVACLGAILFGYHLGVVNGALEYLAKDLGIAENTVLQGWIVSSLLAGATVGSFTGGSLADKFGRTRTFQLDAVPLAAGAFLCATAQSVQTMIIGRVLAGIGIGISSAIVPLYISEISPTEIRGALGSVNQLFICVGILAALVAGLPLAGNPLWWRTMFGLAAIPSILLALGMGLSPESPRWLFQQGKKSEAEKSIQTLYGKERVSEVMLDLTNAGQGSAEPEAGWFDLFSSRYWKVVSVGAALFLFQQLAGINAVVYYSTSVFRSVGIESDVAASALVGAANVFGTAVASSLMDRQGRKNLLTFSFTGMAASMLLLSLSFTWKVLAPYSGTLAVLGTVLYVLSFSLGAGPVPALLLPEIFASRIRAKAVALSLGMHWISNFVIGLYFLSVVNKFGISTVYLGFATVCLLAVLYIAVNVVETKGRSLEEIERALNPVV</sequence>
<dbReference type="Gene3D" id="1.20.1250.20">
    <property type="entry name" value="MFS general substrate transporter like domains"/>
    <property type="match status" value="1"/>
</dbReference>
<dbReference type="PROSITE" id="PS00217">
    <property type="entry name" value="SUGAR_TRANSPORT_2"/>
    <property type="match status" value="1"/>
</dbReference>
<accession>A0AAP0QIN0</accession>
<dbReference type="PROSITE" id="PS50850">
    <property type="entry name" value="MFS"/>
    <property type="match status" value="1"/>
</dbReference>
<feature type="transmembrane region" description="Helical" evidence="8">
    <location>
        <begin position="380"/>
        <end position="404"/>
    </location>
</feature>